<organism evidence="7">
    <name type="scientific">Sedimenticola thiotaurini</name>
    <dbReference type="NCBI Taxonomy" id="1543721"/>
    <lineage>
        <taxon>Bacteria</taxon>
        <taxon>Pseudomonadati</taxon>
        <taxon>Pseudomonadota</taxon>
        <taxon>Gammaproteobacteria</taxon>
        <taxon>Chromatiales</taxon>
        <taxon>Sedimenticolaceae</taxon>
        <taxon>Sedimenticola</taxon>
    </lineage>
</organism>
<dbReference type="FunFam" id="3.30.70.240:FF:000001">
    <property type="entry name" value="Elongation factor G"/>
    <property type="match status" value="1"/>
</dbReference>
<dbReference type="GO" id="GO:0097216">
    <property type="term" value="F:guanosine tetraphosphate binding"/>
    <property type="evidence" value="ECO:0007669"/>
    <property type="project" value="UniProtKB-ARBA"/>
</dbReference>
<evidence type="ECO:0000259" key="6">
    <source>
        <dbReference type="PROSITE" id="PS51722"/>
    </source>
</evidence>
<dbReference type="InterPro" id="IPR004161">
    <property type="entry name" value="EFTu-like_2"/>
</dbReference>
<comment type="caution">
    <text evidence="7">The sequence shown here is derived from an EMBL/GenBank/DDBJ whole genome shotgun (WGS) entry which is preliminary data.</text>
</comment>
<proteinExistence type="predicted"/>
<dbReference type="Proteomes" id="UP000886251">
    <property type="component" value="Unassembled WGS sequence"/>
</dbReference>
<dbReference type="Pfam" id="PF00009">
    <property type="entry name" value="GTP_EFTU"/>
    <property type="match status" value="1"/>
</dbReference>
<dbReference type="InterPro" id="IPR005225">
    <property type="entry name" value="Small_GTP-bd"/>
</dbReference>
<evidence type="ECO:0000256" key="2">
    <source>
        <dbReference type="ARBA" id="ARBA00022768"/>
    </source>
</evidence>
<dbReference type="PANTHER" id="PTHR43261">
    <property type="entry name" value="TRANSLATION ELONGATION FACTOR G-RELATED"/>
    <property type="match status" value="1"/>
</dbReference>
<dbReference type="InterPro" id="IPR005517">
    <property type="entry name" value="Transl_elong_EFG/EF2_IV"/>
</dbReference>
<keyword evidence="1" id="KW-0547">Nucleotide-binding</keyword>
<dbReference type="GO" id="GO:0005525">
    <property type="term" value="F:GTP binding"/>
    <property type="evidence" value="ECO:0007669"/>
    <property type="project" value="UniProtKB-KW"/>
</dbReference>
<dbReference type="GO" id="GO:0003746">
    <property type="term" value="F:translation elongation factor activity"/>
    <property type="evidence" value="ECO:0007669"/>
    <property type="project" value="UniProtKB-KW"/>
</dbReference>
<dbReference type="NCBIfam" id="TIGR00231">
    <property type="entry name" value="small_GTP"/>
    <property type="match status" value="1"/>
</dbReference>
<dbReference type="Pfam" id="PF14492">
    <property type="entry name" value="EFG_III"/>
    <property type="match status" value="1"/>
</dbReference>
<dbReference type="InterPro" id="IPR027417">
    <property type="entry name" value="P-loop_NTPase"/>
</dbReference>
<dbReference type="SUPFAM" id="SSF50447">
    <property type="entry name" value="Translation proteins"/>
    <property type="match status" value="1"/>
</dbReference>
<keyword evidence="4" id="KW-0342">GTP-binding</keyword>
<evidence type="ECO:0000313" key="7">
    <source>
        <dbReference type="EMBL" id="HEB97102.1"/>
    </source>
</evidence>
<dbReference type="InterPro" id="IPR009022">
    <property type="entry name" value="EFG_III"/>
</dbReference>
<evidence type="ECO:0000256" key="4">
    <source>
        <dbReference type="ARBA" id="ARBA00023134"/>
    </source>
</evidence>
<dbReference type="SMART" id="SM00838">
    <property type="entry name" value="EFG_C"/>
    <property type="match status" value="1"/>
</dbReference>
<reference evidence="7" key="1">
    <citation type="journal article" date="2020" name="mSystems">
        <title>Genome- and Community-Level Interaction Insights into Carbon Utilization and Element Cycling Functions of Hydrothermarchaeota in Hydrothermal Sediment.</title>
        <authorList>
            <person name="Zhou Z."/>
            <person name="Liu Y."/>
            <person name="Xu W."/>
            <person name="Pan J."/>
            <person name="Luo Z.H."/>
            <person name="Li M."/>
        </authorList>
    </citation>
    <scope>NUCLEOTIDE SEQUENCE [LARGE SCALE GENOMIC DNA]</scope>
    <source>
        <strain evidence="7">HyVt-443</strain>
    </source>
</reference>
<dbReference type="Pfam" id="PF00679">
    <property type="entry name" value="EFG_C"/>
    <property type="match status" value="1"/>
</dbReference>
<dbReference type="PRINTS" id="PR00315">
    <property type="entry name" value="ELONGATNFCT"/>
</dbReference>
<comment type="function">
    <text evidence="5">Catalyzes the GTP-dependent ribosomal translocation step during translation elongation. During this step, the ribosome changes from the pre-translocational (PRE) to the post-translocational (POST) state as the newly formed A-site-bound peptidyl-tRNA and P-site-bound deacylated tRNA move to the P and E sites, respectively. Catalyzes the coordinated movement of the two tRNA molecules, the mRNA and conformational changes in the ribosome.</text>
</comment>
<keyword evidence="2" id="KW-0251">Elongation factor</keyword>
<evidence type="ECO:0000256" key="5">
    <source>
        <dbReference type="ARBA" id="ARBA00024731"/>
    </source>
</evidence>
<dbReference type="Gene3D" id="3.30.70.870">
    <property type="entry name" value="Elongation Factor G (Translational Gtpase), domain 3"/>
    <property type="match status" value="1"/>
</dbReference>
<dbReference type="FunFam" id="3.30.70.870:FF:000002">
    <property type="entry name" value="Translation elongation factor 2"/>
    <property type="match status" value="1"/>
</dbReference>
<gene>
    <name evidence="7" type="ORF">ENI96_11805</name>
</gene>
<protein>
    <submittedName>
        <fullName evidence="7">GTP-binding protein</fullName>
    </submittedName>
</protein>
<dbReference type="InterPro" id="IPR035647">
    <property type="entry name" value="EFG_III/V"/>
</dbReference>
<dbReference type="InterPro" id="IPR000640">
    <property type="entry name" value="EFG_V-like"/>
</dbReference>
<dbReference type="Pfam" id="PF03144">
    <property type="entry name" value="GTP_EFTU_D2"/>
    <property type="match status" value="1"/>
</dbReference>
<dbReference type="Gene3D" id="2.40.30.10">
    <property type="entry name" value="Translation factors"/>
    <property type="match status" value="1"/>
</dbReference>
<dbReference type="GO" id="GO:0003924">
    <property type="term" value="F:GTPase activity"/>
    <property type="evidence" value="ECO:0007669"/>
    <property type="project" value="InterPro"/>
</dbReference>
<dbReference type="Gene3D" id="3.30.70.240">
    <property type="match status" value="1"/>
</dbReference>
<dbReference type="EMBL" id="DRKP01000142">
    <property type="protein sequence ID" value="HEB97102.1"/>
    <property type="molecule type" value="Genomic_DNA"/>
</dbReference>
<dbReference type="PANTHER" id="PTHR43261:SF1">
    <property type="entry name" value="RIBOSOME-RELEASING FACTOR 2, MITOCHONDRIAL"/>
    <property type="match status" value="1"/>
</dbReference>
<dbReference type="Pfam" id="PF03764">
    <property type="entry name" value="EFG_IV"/>
    <property type="match status" value="1"/>
</dbReference>
<evidence type="ECO:0000256" key="3">
    <source>
        <dbReference type="ARBA" id="ARBA00022917"/>
    </source>
</evidence>
<dbReference type="FunFam" id="3.40.50.300:FF:000514">
    <property type="entry name" value="Ribosome-releasing factor 2, mitochondrial"/>
    <property type="match status" value="1"/>
</dbReference>
<dbReference type="GO" id="GO:0032790">
    <property type="term" value="P:ribosome disassembly"/>
    <property type="evidence" value="ECO:0007669"/>
    <property type="project" value="TreeGrafter"/>
</dbReference>
<dbReference type="SUPFAM" id="SSF54211">
    <property type="entry name" value="Ribosomal protein S5 domain 2-like"/>
    <property type="match status" value="1"/>
</dbReference>
<dbReference type="InterPro" id="IPR009000">
    <property type="entry name" value="Transl_B-barrel_sf"/>
</dbReference>
<dbReference type="CDD" id="cd16262">
    <property type="entry name" value="EFG_III"/>
    <property type="match status" value="1"/>
</dbReference>
<name>A0A831WBD1_9GAMM</name>
<dbReference type="SMART" id="SM00889">
    <property type="entry name" value="EFG_IV"/>
    <property type="match status" value="1"/>
</dbReference>
<dbReference type="SUPFAM" id="SSF52540">
    <property type="entry name" value="P-loop containing nucleoside triphosphate hydrolases"/>
    <property type="match status" value="1"/>
</dbReference>
<feature type="domain" description="Tr-type G" evidence="6">
    <location>
        <begin position="8"/>
        <end position="279"/>
    </location>
</feature>
<dbReference type="AlphaFoldDB" id="A0A831WBD1"/>
<dbReference type="InterPro" id="IPR041095">
    <property type="entry name" value="EFG_II"/>
</dbReference>
<dbReference type="InterPro" id="IPR000795">
    <property type="entry name" value="T_Tr_GTP-bd_dom"/>
</dbReference>
<dbReference type="CDD" id="cd03713">
    <property type="entry name" value="EFG_mtEFG_C"/>
    <property type="match status" value="1"/>
</dbReference>
<evidence type="ECO:0000256" key="1">
    <source>
        <dbReference type="ARBA" id="ARBA00022741"/>
    </source>
</evidence>
<dbReference type="InterPro" id="IPR014721">
    <property type="entry name" value="Ribsml_uS5_D2-typ_fold_subgr"/>
</dbReference>
<dbReference type="Gene3D" id="3.30.230.10">
    <property type="match status" value="1"/>
</dbReference>
<accession>A0A831WBD1</accession>
<dbReference type="InterPro" id="IPR035649">
    <property type="entry name" value="EFG_V"/>
</dbReference>
<dbReference type="Gene3D" id="3.40.50.300">
    <property type="entry name" value="P-loop containing nucleotide triphosphate hydrolases"/>
    <property type="match status" value="1"/>
</dbReference>
<dbReference type="PROSITE" id="PS51722">
    <property type="entry name" value="G_TR_2"/>
    <property type="match status" value="1"/>
</dbReference>
<dbReference type="SUPFAM" id="SSF54980">
    <property type="entry name" value="EF-G C-terminal domain-like"/>
    <property type="match status" value="2"/>
</dbReference>
<sequence length="681" mass="75287">MTRKRDLTRVRNIGIAAHIDAGKTTLTERILFYTGALYKIGEVHDGAAHMDYMAEEQSHGITITSALTKAAWQDHLIQIVDTPGHVDFTIEVERSMRVLDGCIIVLDGVRGVEPQTETVWRQRSRFDLPTLFFVNKMDRPGADFAQAMASIGKRLGGTPVPVTVPLPEEDAVVHLVERQRIRFLGEHGEEVVREPCDDVCWANLAEQREALLLGAAEIDDALADQVLAGAEPEPEQLWEVLRRGTREGLLHPCFGGSALRNLGVQPLLDAIVTLLPSPLDRPPALAYRPDGSEEEVVMRDDGPLAALAFKVQMWEGRRHVFARLYRGILRPGDEVAYQQPDGQVKKEHVARLFDVDASHKQRIDQAHAGEIVLLAGLRRATTGDTLCDPDHLLRLERIETREPVLSLAIEPASSEQEEKFLEVLEKLQEEDPTLRFGEDPETGQRLLSGMGELHLQIVLERLQREYHLRVRAGRPAVALRETIGREACADYLFQPPAEAGGNAMRARVRACVRPLERGAGIHTRAEPRVLPEGARLLDPQREALQQGLAFALGGGPVEGAPLEDLEVILEEVELFGSDSSPEALNAAVSRAVRRALADADPTLLQPIMTAEVVVPEENLGAVLGDLQSRQAVIRDTRREVGSSTIRCEIPLASLLGYTTTLRSMTQGRGQFSTQFERFDVA</sequence>
<keyword evidence="3" id="KW-0648">Protein biosynthesis</keyword>
<dbReference type="InterPro" id="IPR020568">
    <property type="entry name" value="Ribosomal_Su5_D2-typ_SF"/>
</dbReference>